<keyword evidence="1" id="KW-0812">Transmembrane</keyword>
<dbReference type="EMBL" id="PCSB01000037">
    <property type="protein sequence ID" value="PIP31755.1"/>
    <property type="molecule type" value="Genomic_DNA"/>
</dbReference>
<gene>
    <name evidence="2" type="ORF">COX24_01845</name>
</gene>
<feature type="transmembrane region" description="Helical" evidence="1">
    <location>
        <begin position="124"/>
        <end position="142"/>
    </location>
</feature>
<proteinExistence type="predicted"/>
<keyword evidence="1" id="KW-0472">Membrane</keyword>
<comment type="caution">
    <text evidence="2">The sequence shown here is derived from an EMBL/GenBank/DDBJ whole genome shotgun (WGS) entry which is preliminary data.</text>
</comment>
<feature type="transmembrane region" description="Helical" evidence="1">
    <location>
        <begin position="12"/>
        <end position="31"/>
    </location>
</feature>
<feature type="transmembrane region" description="Helical" evidence="1">
    <location>
        <begin position="191"/>
        <end position="210"/>
    </location>
</feature>
<feature type="transmembrane region" description="Helical" evidence="1">
    <location>
        <begin position="716"/>
        <end position="737"/>
    </location>
</feature>
<evidence type="ECO:0000256" key="1">
    <source>
        <dbReference type="SAM" id="Phobius"/>
    </source>
</evidence>
<feature type="transmembrane region" description="Helical" evidence="1">
    <location>
        <begin position="386"/>
        <end position="410"/>
    </location>
</feature>
<evidence type="ECO:0000313" key="3">
    <source>
        <dbReference type="Proteomes" id="UP000230447"/>
    </source>
</evidence>
<accession>A0A2G9ZF07</accession>
<feature type="transmembrane region" description="Helical" evidence="1">
    <location>
        <begin position="64"/>
        <end position="85"/>
    </location>
</feature>
<feature type="transmembrane region" description="Helical" evidence="1">
    <location>
        <begin position="222"/>
        <end position="245"/>
    </location>
</feature>
<keyword evidence="1" id="KW-1133">Transmembrane helix</keyword>
<feature type="transmembrane region" description="Helical" evidence="1">
    <location>
        <begin position="324"/>
        <end position="342"/>
    </location>
</feature>
<feature type="transmembrane region" description="Helical" evidence="1">
    <location>
        <begin position="362"/>
        <end position="379"/>
    </location>
</feature>
<dbReference type="Proteomes" id="UP000230447">
    <property type="component" value="Unassembled WGS sequence"/>
</dbReference>
<feature type="transmembrane region" description="Helical" evidence="1">
    <location>
        <begin position="149"/>
        <end position="168"/>
    </location>
</feature>
<protein>
    <recommendedName>
        <fullName evidence="4">Membrane protein 6-pyruvoyl-tetrahydropterin synthase-related domain-containing protein</fullName>
    </recommendedName>
</protein>
<organism evidence="2 3">
    <name type="scientific">bacterium (Candidatus Gribaldobacteria) CG23_combo_of_CG06-09_8_20_14_all_37_87_8</name>
    <dbReference type="NCBI Taxonomy" id="2014278"/>
    <lineage>
        <taxon>Bacteria</taxon>
        <taxon>Candidatus Gribaldobacteria</taxon>
    </lineage>
</organism>
<dbReference type="AlphaFoldDB" id="A0A2G9ZF07"/>
<evidence type="ECO:0008006" key="4">
    <source>
        <dbReference type="Google" id="ProtNLM"/>
    </source>
</evidence>
<name>A0A2G9ZF07_9BACT</name>
<feature type="transmembrane region" description="Helical" evidence="1">
    <location>
        <begin position="97"/>
        <end position="118"/>
    </location>
</feature>
<sequence>MKKRFLKILNTSWLAIVVIFFSTIAVFWRLLFQPGISLYHDSTPYILNLKNYDNLANYLYNEKYLSVTVSPLFVISNLILNKLLYPLRLITSPEIRNHLWIVLPYLFLNIVIWCLARYFLKNKIAALFATLVFIFGIFNFSFIVAGYNVVAWSITGGLLFFLFFAKYLEEQGSLYLVLAASSTLLGCVNVAYFYIFVFLAILYTILFLAFKRENISGLFKKYWRVVYLIPLAVAFNFFWILPYIALNNAKYSYTSTFSSTLDFTAQFSVPLNILQFKSYLPDNYAQLFRFYYSSPYLILWFALMIILFWFIIRGWGKLAKPIKIIFLIYIILSFISLGANFFGWDVVSLIPGWFFLRVPTRFYIIMAIMFSLILGYLFVNNKQKFVSIFLTLYLIFTIFIFLRSDIFVYFPNAVLPKDYSQITDYFEDQTRSNERMLIAPDSPWYNQYKWLKDYDSPVAYDFLSSNPSVVNFLGGNDIPKVVRLAYSGKIEEYPELAADYFGLMGIRYILDQKDLESLRAKEMISSGSDLKDVEKVYSGEYLDLYRVSDQKYLPSFYISKNIVQTDRPVEEIFEVIKDSKNKNFDSIFFNYQNQNKTDPTKYSLPGDTTKPKIEYRRINPSKYILTISGANKPFILIFSETYQEGWKLYGGSGDRIYSNWFRQPAIEESGHLMSNGYANGWVVNPDSLCKENQGCRVNSDGSRELEMTIEFQPQRYLYLGLVVSLLVIFGSFAYLLILGRRRLARSKG</sequence>
<feature type="transmembrane region" description="Helical" evidence="1">
    <location>
        <begin position="290"/>
        <end position="312"/>
    </location>
</feature>
<reference evidence="2 3" key="1">
    <citation type="submission" date="2017-09" db="EMBL/GenBank/DDBJ databases">
        <title>Depth-based differentiation of microbial function through sediment-hosted aquifers and enrichment of novel symbionts in the deep terrestrial subsurface.</title>
        <authorList>
            <person name="Probst A.J."/>
            <person name="Ladd B."/>
            <person name="Jarett J.K."/>
            <person name="Geller-Mcgrath D.E."/>
            <person name="Sieber C.M."/>
            <person name="Emerson J.B."/>
            <person name="Anantharaman K."/>
            <person name="Thomas B.C."/>
            <person name="Malmstrom R."/>
            <person name="Stieglmeier M."/>
            <person name="Klingl A."/>
            <person name="Woyke T."/>
            <person name="Ryan C.M."/>
            <person name="Banfield J.F."/>
        </authorList>
    </citation>
    <scope>NUCLEOTIDE SEQUENCE [LARGE SCALE GENOMIC DNA]</scope>
    <source>
        <strain evidence="2">CG23_combo_of_CG06-09_8_20_14_all_37_87_8</strain>
    </source>
</reference>
<evidence type="ECO:0000313" key="2">
    <source>
        <dbReference type="EMBL" id="PIP31755.1"/>
    </source>
</evidence>